<keyword evidence="2" id="KW-1185">Reference proteome</keyword>
<evidence type="ECO:0000313" key="2">
    <source>
        <dbReference type="Proteomes" id="UP000054928"/>
    </source>
</evidence>
<dbReference type="Proteomes" id="UP000054928">
    <property type="component" value="Unassembled WGS sequence"/>
</dbReference>
<dbReference type="GeneID" id="59052713"/>
<name>A0A0P1ARW9_PLAHL</name>
<dbReference type="AlphaFoldDB" id="A0A0P1ARW9"/>
<protein>
    <submittedName>
        <fullName evidence="1">Uncharacterized protein</fullName>
    </submittedName>
</protein>
<accession>A0A0P1ARW9</accession>
<reference evidence="2" key="1">
    <citation type="submission" date="2014-09" db="EMBL/GenBank/DDBJ databases">
        <authorList>
            <person name="Sharma Rahul"/>
            <person name="Thines Marco"/>
        </authorList>
    </citation>
    <scope>NUCLEOTIDE SEQUENCE [LARGE SCALE GENOMIC DNA]</scope>
</reference>
<proteinExistence type="predicted"/>
<sequence>MSCFHKTLYNKFDAFFESATNNLLESRGPTRINFTNTRQYSIKFHKTVNIISFDVQPSVFSHPQPAHREAFSMVVCQSSARNVWTRS</sequence>
<organism evidence="1 2">
    <name type="scientific">Plasmopara halstedii</name>
    <name type="common">Downy mildew of sunflower</name>
    <dbReference type="NCBI Taxonomy" id="4781"/>
    <lineage>
        <taxon>Eukaryota</taxon>
        <taxon>Sar</taxon>
        <taxon>Stramenopiles</taxon>
        <taxon>Oomycota</taxon>
        <taxon>Peronosporomycetes</taxon>
        <taxon>Peronosporales</taxon>
        <taxon>Peronosporaceae</taxon>
        <taxon>Plasmopara</taxon>
    </lineage>
</organism>
<dbReference type="EMBL" id="CCYD01000810">
    <property type="protein sequence ID" value="CEG44119.1"/>
    <property type="molecule type" value="Genomic_DNA"/>
</dbReference>
<dbReference type="RefSeq" id="XP_036263288.1">
    <property type="nucleotide sequence ID" value="XM_036407600.1"/>
</dbReference>
<evidence type="ECO:0000313" key="1">
    <source>
        <dbReference type="EMBL" id="CEG44119.1"/>
    </source>
</evidence>